<dbReference type="AlphaFoldDB" id="I6ZSI0"/>
<feature type="domain" description="Glycosyltransferase 2-like" evidence="3">
    <location>
        <begin position="5"/>
        <end position="149"/>
    </location>
</feature>
<keyword evidence="4" id="KW-0808">Transferase</keyword>
<keyword evidence="5" id="KW-1185">Reference proteome</keyword>
<dbReference type="GO" id="GO:0016740">
    <property type="term" value="F:transferase activity"/>
    <property type="evidence" value="ECO:0007669"/>
    <property type="project" value="UniProtKB-KW"/>
</dbReference>
<name>I6ZSI0_MELRP</name>
<keyword evidence="2" id="KW-1133">Transmembrane helix</keyword>
<evidence type="ECO:0000313" key="5">
    <source>
        <dbReference type="Proteomes" id="UP000009011"/>
    </source>
</evidence>
<proteinExistence type="inferred from homology"/>
<evidence type="ECO:0000313" key="4">
    <source>
        <dbReference type="EMBL" id="AFN74984.1"/>
    </source>
</evidence>
<comment type="similarity">
    <text evidence="1">Belongs to the glycosyltransferase 2 family. WaaE/KdtX subfamily.</text>
</comment>
<accession>I6ZSI0</accession>
<dbReference type="OrthoDB" id="9815923at2"/>
<dbReference type="EMBL" id="CP003557">
    <property type="protein sequence ID" value="AFN74984.1"/>
    <property type="molecule type" value="Genomic_DNA"/>
</dbReference>
<dbReference type="InterPro" id="IPR029044">
    <property type="entry name" value="Nucleotide-diphossugar_trans"/>
</dbReference>
<evidence type="ECO:0000259" key="3">
    <source>
        <dbReference type="Pfam" id="PF00535"/>
    </source>
</evidence>
<evidence type="ECO:0000256" key="2">
    <source>
        <dbReference type="SAM" id="Phobius"/>
    </source>
</evidence>
<dbReference type="HOGENOM" id="CLU_065962_0_0_10"/>
<dbReference type="Proteomes" id="UP000009011">
    <property type="component" value="Chromosome"/>
</dbReference>
<reference evidence="4 5" key="1">
    <citation type="journal article" date="2013" name="PLoS ONE">
        <title>Genomic analysis of Melioribacter roseus, facultatively anaerobic organotrophic bacterium representing a novel deep lineage within Bacteriodetes/Chlorobi group.</title>
        <authorList>
            <person name="Kadnikov V.V."/>
            <person name="Mardanov A.V."/>
            <person name="Podosokorskaya O.A."/>
            <person name="Gavrilov S.N."/>
            <person name="Kublanov I.V."/>
            <person name="Beletsky A.V."/>
            <person name="Bonch-Osmolovskaya E.A."/>
            <person name="Ravin N.V."/>
        </authorList>
    </citation>
    <scope>NUCLEOTIDE SEQUENCE [LARGE SCALE GENOMIC DNA]</scope>
    <source>
        <strain evidence="5">JCM 17771 / P3M-2</strain>
    </source>
</reference>
<dbReference type="CDD" id="cd02511">
    <property type="entry name" value="Beta4Glucosyltransferase"/>
    <property type="match status" value="1"/>
</dbReference>
<feature type="transmembrane region" description="Helical" evidence="2">
    <location>
        <begin position="227"/>
        <end position="243"/>
    </location>
</feature>
<organism evidence="4 5">
    <name type="scientific">Melioribacter roseus (strain DSM 23840 / JCM 17771 / VKM B-2668 / P3M-2)</name>
    <dbReference type="NCBI Taxonomy" id="1191523"/>
    <lineage>
        <taxon>Bacteria</taxon>
        <taxon>Pseudomonadati</taxon>
        <taxon>Ignavibacteriota</taxon>
        <taxon>Ignavibacteria</taxon>
        <taxon>Ignavibacteriales</taxon>
        <taxon>Melioribacteraceae</taxon>
        <taxon>Melioribacter</taxon>
    </lineage>
</organism>
<protein>
    <submittedName>
        <fullName evidence="4">Glycosyl transferase family 2</fullName>
    </submittedName>
</protein>
<dbReference type="PANTHER" id="PTHR43630:SF2">
    <property type="entry name" value="GLYCOSYLTRANSFERASE"/>
    <property type="match status" value="1"/>
</dbReference>
<gene>
    <name evidence="4" type="ordered locus">MROS_1750</name>
</gene>
<dbReference type="Pfam" id="PF00535">
    <property type="entry name" value="Glycos_transf_2"/>
    <property type="match status" value="1"/>
</dbReference>
<evidence type="ECO:0000256" key="1">
    <source>
        <dbReference type="ARBA" id="ARBA00038494"/>
    </source>
</evidence>
<dbReference type="eggNOG" id="COG0463">
    <property type="taxonomic scope" value="Bacteria"/>
</dbReference>
<dbReference type="STRING" id="1191523.MROS_1750"/>
<keyword evidence="2" id="KW-0472">Membrane</keyword>
<dbReference type="KEGG" id="mro:MROS_1750"/>
<dbReference type="RefSeq" id="WP_014856418.1">
    <property type="nucleotide sequence ID" value="NC_018178.1"/>
</dbReference>
<dbReference type="InterPro" id="IPR001173">
    <property type="entry name" value="Glyco_trans_2-like"/>
</dbReference>
<dbReference type="SUPFAM" id="SSF53448">
    <property type="entry name" value="Nucleotide-diphospho-sugar transferases"/>
    <property type="match status" value="1"/>
</dbReference>
<keyword evidence="2" id="KW-0812">Transmembrane</keyword>
<dbReference type="PANTHER" id="PTHR43630">
    <property type="entry name" value="POLY-BETA-1,6-N-ACETYL-D-GLUCOSAMINE SYNTHASE"/>
    <property type="match status" value="1"/>
</dbReference>
<dbReference type="Gene3D" id="3.90.550.10">
    <property type="entry name" value="Spore Coat Polysaccharide Biosynthesis Protein SpsA, Chain A"/>
    <property type="match status" value="1"/>
</dbReference>
<sequence>MINLSAIIIACNEKNNIGRCLQSLNDVIDDIVVLIDSKTTDGTEDIVKSFPNVNYETVEWRGYGPTKNYALTKTKHDWVLWIDADEELTPELKEELRNFKKSKPRHNAYYIKRRAFFLGKWIKHCGWYPGYVLRLFNKNRARFDSKNVHEGLQVEGKKGYLKNDLNHYTDPDVKHYFEKFNNYTTLAAGELHSKGKRAGMRDLLLRPPFLFLKMYILRLGFMDGLHGLILSVFSSLYVFTKYVKLWEMDRK</sequence>